<dbReference type="InterPro" id="IPR011993">
    <property type="entry name" value="PH-like_dom_sf"/>
</dbReference>
<reference evidence="15 16" key="1">
    <citation type="journal article" date="2013" name="Genome Biol.">
        <title>Genome of Acanthamoeba castellanii highlights extensive lateral gene transfer and early evolution of tyrosine kinase signaling.</title>
        <authorList>
            <person name="Clarke M."/>
            <person name="Lohan A.J."/>
            <person name="Liu B."/>
            <person name="Lagkouvardos I."/>
            <person name="Roy S."/>
            <person name="Zafar N."/>
            <person name="Bertelli C."/>
            <person name="Schilde C."/>
            <person name="Kianianmomeni A."/>
            <person name="Burglin T.R."/>
            <person name="Frech C."/>
            <person name="Turcotte B."/>
            <person name="Kopec K.O."/>
            <person name="Synnott J.M."/>
            <person name="Choo C."/>
            <person name="Paponov I."/>
            <person name="Finkler A."/>
            <person name="Soon Heng Tan C."/>
            <person name="Hutchins A.P."/>
            <person name="Weinmeier T."/>
            <person name="Rattei T."/>
            <person name="Chu J.S."/>
            <person name="Gimenez G."/>
            <person name="Irimia M."/>
            <person name="Rigden D.J."/>
            <person name="Fitzpatrick D.A."/>
            <person name="Lorenzo-Morales J."/>
            <person name="Bateman A."/>
            <person name="Chiu C.H."/>
            <person name="Tang P."/>
            <person name="Hegemann P."/>
            <person name="Fromm H."/>
            <person name="Raoult D."/>
            <person name="Greub G."/>
            <person name="Miranda-Saavedra D."/>
            <person name="Chen N."/>
            <person name="Nash P."/>
            <person name="Ginger M.L."/>
            <person name="Horn M."/>
            <person name="Schaap P."/>
            <person name="Caler L."/>
            <person name="Loftus B."/>
        </authorList>
    </citation>
    <scope>NUCLEOTIDE SEQUENCE [LARGE SCALE GENOMIC DNA]</scope>
    <source>
        <strain evidence="15 16">Neff</strain>
    </source>
</reference>
<dbReference type="EMBL" id="KB007985">
    <property type="protein sequence ID" value="ELR16578.1"/>
    <property type="molecule type" value="Genomic_DNA"/>
</dbReference>
<evidence type="ECO:0000256" key="9">
    <source>
        <dbReference type="SAM" id="Coils"/>
    </source>
</evidence>
<dbReference type="InterPro" id="IPR015679">
    <property type="entry name" value="PLipase_D_fam"/>
</dbReference>
<feature type="region of interest" description="Disordered" evidence="10">
    <location>
        <begin position="222"/>
        <end position="260"/>
    </location>
</feature>
<sequence>MASGEESTTECETETEPLSPREGAPAPSSKSVSFLRASKAAASSSMLRSGVFGGTGLRLAQVKGELVSVRSLAVHSSLLDTKKDIIQKLIAIPMQHENVLSLKGLYIGENEDGLETMRLLGINEHVEGLIDADSLMRSDQDLSMFMRLQMASACVEGLKALHTKGIVHGDLHLGRLFVNVQREIFKVAEYGVHRIMDREPNAFHASPEVNSAFLACHEQDYAEPEERELDDETAASASAAPTSTERSSSATTSGAGDGCSRESDVYSFGIILLQLLFGLRIADVERQRNKGKLNESAFRSKHVDVPYAPPPELQDVKLIDEGTTRGKQELLSLALECLHIDPAQRPPLENVCNRLRNGIVRTLLVDDNVRSIWMDALHIEQKRMNSRKSIILHKAENENRIISSAINQTLGLNIPNLGKLKRPNAQIEPAAPVDTNLLPFQMDWQSLYEAFFIIHLQQPAVRDDEWPSKEKGTLSKAKRNRLPHILALLLIHELIAKWDRLEALRMTSRERKNRMQSTRKFGLLEDTSGLLLMKPELKGSVSMKQWLRFSQWFPIGPPSDTKILKNVCDIIGHKYFQPIQSAKEAEALLSENSSFGTFLFRFSSHPGDYAVSCTCPPRVGRVEKEGKVTRVHLTHDRFTRTADNKFKYRNKVYDDLEAVYKALKLEKGLQAPYQSKNNGLEYLKIALEKRVDEQTLLKPGDMSPGEIAARGRAMTRVISEQFEGEEIPKNLRKMLVKDDAWVGLDSGYEPLFLLDSKEGKLMVRDNRKKNAHRERYVTVANGFLVIYTDETKERTLRVIALEGLEVMKHKKDGKIVRLYCEAQGEWHELMAQDFRESEQWAAALRRWTLNITCRWFVDGKDTFLATYKAIKAATSSVFITDWWMVGEIYLKRNPTKVKPHHRLDMLLKRKAEEGVEVYIILWKEAVMKLGSYYTKNKLQSLHPNIYVMRHPHWKKFPVHTYSHHQKTVVLDYGTKHAQALIGGLDLCLGRWDDKTHPVVDDNHINRRYPGKDYINPEAPNPLCVEGSVTYEDPYLDMHDRDTVPRMPWHDIHCLLNGEAAMDVGHNFIQRWNSHRRAMKPKHRSDYPILTPAFNPFQIEREKDAKKAAYKALNFTNLKETWEKRKEEKEEKQKLREKERHERKEKDKEKRKERDEEKKKRREERRGMERKGSYLITKLKEKIEDHNSTSAAGAGAGAGADDTAAEKLQRKLERKKRRDEREKEKEKEKGKEKEKEKEHGEDGDGDEKKKKKKKKEKSRDQQHDGDGDAAAAAEGEAEVSTVSTTAEESVDAVGDHHHPLVSSVDSNSTRKSGEVGSGSGGGGGGGAKEEDPKKRHKIRDFLQKEKQQVKGAFADIFEYSSQDMLKKAAPHAHHSGEGQWHGPTHNAECSQSSLDIVCRCQLLRSFSEWSGGNRLEKSIQMEYINVINNAQHFIYIENQYFISGLSNSGPVNKVAEALANRIIRAVKEQQPFKVVVVLPVLPDPGPLTWPGRAVTRLHADTIWNSKTSLLSMLQQNGVSREAAGEYVSFHGLRNWGKTVTGNYLSHQIYVHSKLIIVDDKIAIIGSANINDRSMNGNKDSEIAVKITDTELKPGLMNGRPFSVGRFCHSLRVTLWKEHLGIKERHREKDKEQERDLMRTICDPVVGYDYWKAISKQNSLAFAKLFPWTPQDAIGTLEEWRERMKDWERQRDDHARQQWELAREVRAQQKKKQKEKQLKEQKEATLKDRARLARKKSINHINHDAGDDVSGGSGSGSGDGAGEVATKEKEAVAKSAFEAELSGIVGHVVDYAFLFLQYESISFSEHLTLTAVGTLPVTADMFY</sequence>
<dbReference type="Pfam" id="PF13091">
    <property type="entry name" value="PLDc_2"/>
    <property type="match status" value="1"/>
</dbReference>
<proteinExistence type="predicted"/>
<evidence type="ECO:0000256" key="5">
    <source>
        <dbReference type="ARBA" id="ARBA00022963"/>
    </source>
</evidence>
<dbReference type="InterPro" id="IPR011009">
    <property type="entry name" value="Kinase-like_dom_sf"/>
</dbReference>
<keyword evidence="9" id="KW-0175">Coiled coil</keyword>
<dbReference type="PROSITE" id="PS50001">
    <property type="entry name" value="SH2"/>
    <property type="match status" value="1"/>
</dbReference>
<feature type="domain" description="PLD phosphodiesterase" evidence="14">
    <location>
        <begin position="1545"/>
        <end position="1572"/>
    </location>
</feature>
<dbReference type="SMART" id="SM00233">
    <property type="entry name" value="PH"/>
    <property type="match status" value="1"/>
</dbReference>
<dbReference type="EC" id="3.1.4.4" evidence="2"/>
<feature type="compositionally biased region" description="Acidic residues" evidence="10">
    <location>
        <begin position="222"/>
        <end position="233"/>
    </location>
</feature>
<feature type="region of interest" description="Disordered" evidence="10">
    <location>
        <begin position="1"/>
        <end position="31"/>
    </location>
</feature>
<keyword evidence="6 8" id="KW-0727">SH2 domain</keyword>
<keyword evidence="4" id="KW-0378">Hydrolase</keyword>
<dbReference type="GO" id="GO:0005524">
    <property type="term" value="F:ATP binding"/>
    <property type="evidence" value="ECO:0007669"/>
    <property type="project" value="InterPro"/>
</dbReference>
<dbReference type="SUPFAM" id="SSF50729">
    <property type="entry name" value="PH domain-like"/>
    <property type="match status" value="1"/>
</dbReference>
<evidence type="ECO:0000256" key="2">
    <source>
        <dbReference type="ARBA" id="ARBA00012027"/>
    </source>
</evidence>
<feature type="compositionally biased region" description="Gly residues" evidence="10">
    <location>
        <begin position="1314"/>
        <end position="1325"/>
    </location>
</feature>
<dbReference type="InterPro" id="IPR001849">
    <property type="entry name" value="PH_domain"/>
</dbReference>
<evidence type="ECO:0000256" key="1">
    <source>
        <dbReference type="ARBA" id="ARBA00000798"/>
    </source>
</evidence>
<dbReference type="SUPFAM" id="SSF55550">
    <property type="entry name" value="SH2 domain"/>
    <property type="match status" value="1"/>
</dbReference>
<evidence type="ECO:0000256" key="4">
    <source>
        <dbReference type="ARBA" id="ARBA00022801"/>
    </source>
</evidence>
<evidence type="ECO:0000259" key="14">
    <source>
        <dbReference type="PROSITE" id="PS50035"/>
    </source>
</evidence>
<feature type="compositionally biased region" description="Basic and acidic residues" evidence="10">
    <location>
        <begin position="1256"/>
        <end position="1265"/>
    </location>
</feature>
<feature type="domain" description="SH2" evidence="11">
    <location>
        <begin position="574"/>
        <end position="648"/>
    </location>
</feature>
<dbReference type="CDD" id="cd00173">
    <property type="entry name" value="SH2"/>
    <property type="match status" value="1"/>
</dbReference>
<dbReference type="GO" id="GO:0004672">
    <property type="term" value="F:protein kinase activity"/>
    <property type="evidence" value="ECO:0007669"/>
    <property type="project" value="InterPro"/>
</dbReference>
<protein>
    <recommendedName>
        <fullName evidence="2">phospholipase D</fullName>
        <ecNumber evidence="2">3.1.4.4</ecNumber>
    </recommendedName>
</protein>
<feature type="domain" description="Protein kinase" evidence="13">
    <location>
        <begin position="41"/>
        <end position="364"/>
    </location>
</feature>
<dbReference type="GeneID" id="14917365"/>
<feature type="compositionally biased region" description="Low complexity" evidence="10">
    <location>
        <begin position="234"/>
        <end position="254"/>
    </location>
</feature>
<evidence type="ECO:0000256" key="6">
    <source>
        <dbReference type="ARBA" id="ARBA00022999"/>
    </source>
</evidence>
<evidence type="ECO:0000259" key="13">
    <source>
        <dbReference type="PROSITE" id="PS50011"/>
    </source>
</evidence>
<accession>L8GVI1</accession>
<dbReference type="SUPFAM" id="SSF56024">
    <property type="entry name" value="Phospholipase D/nuclease"/>
    <property type="match status" value="2"/>
</dbReference>
<dbReference type="InterPro" id="IPR000980">
    <property type="entry name" value="SH2"/>
</dbReference>
<feature type="region of interest" description="Disordered" evidence="10">
    <location>
        <begin position="1123"/>
        <end position="1334"/>
    </location>
</feature>
<dbReference type="InterPro" id="IPR000719">
    <property type="entry name" value="Prot_kinase_dom"/>
</dbReference>
<dbReference type="Pfam" id="PF00017">
    <property type="entry name" value="SH2"/>
    <property type="match status" value="1"/>
</dbReference>
<dbReference type="PANTHER" id="PTHR18896:SF76">
    <property type="entry name" value="PHOSPHOLIPASE"/>
    <property type="match status" value="1"/>
</dbReference>
<dbReference type="Gene3D" id="2.30.29.30">
    <property type="entry name" value="Pleckstrin-homology domain (PH domain)/Phosphotyrosine-binding domain (PTB)"/>
    <property type="match status" value="1"/>
</dbReference>
<dbReference type="GO" id="GO:0009395">
    <property type="term" value="P:phospholipid catabolic process"/>
    <property type="evidence" value="ECO:0007669"/>
    <property type="project" value="TreeGrafter"/>
</dbReference>
<dbReference type="InterPro" id="IPR025202">
    <property type="entry name" value="PLD-like_dom"/>
</dbReference>
<dbReference type="STRING" id="1257118.L8GVI1"/>
<dbReference type="Gene3D" id="3.30.505.10">
    <property type="entry name" value="SH2 domain"/>
    <property type="match status" value="1"/>
</dbReference>
<feature type="region of interest" description="Disordered" evidence="10">
    <location>
        <begin position="1739"/>
        <end position="1764"/>
    </location>
</feature>
<evidence type="ECO:0000256" key="7">
    <source>
        <dbReference type="ARBA" id="ARBA00023098"/>
    </source>
</evidence>
<dbReference type="InterPro" id="IPR036860">
    <property type="entry name" value="SH2_dom_sf"/>
</dbReference>
<dbReference type="CDD" id="cd09141">
    <property type="entry name" value="PLDc_vPLD1_2_yPLD_like_2"/>
    <property type="match status" value="1"/>
</dbReference>
<name>L8GVI1_ACACF</name>
<dbReference type="PANTHER" id="PTHR18896">
    <property type="entry name" value="PHOSPHOLIPASE D"/>
    <property type="match status" value="1"/>
</dbReference>
<dbReference type="Proteomes" id="UP000011083">
    <property type="component" value="Unassembled WGS sequence"/>
</dbReference>
<evidence type="ECO:0000259" key="12">
    <source>
        <dbReference type="PROSITE" id="PS50003"/>
    </source>
</evidence>
<dbReference type="PROSITE" id="PS50011">
    <property type="entry name" value="PROTEIN_KINASE_DOM"/>
    <property type="match status" value="1"/>
</dbReference>
<dbReference type="VEuPathDB" id="AmoebaDB:ACA1_087610"/>
<feature type="coiled-coil region" evidence="9">
    <location>
        <begin position="1675"/>
        <end position="1733"/>
    </location>
</feature>
<keyword evidence="3" id="KW-0677">Repeat</keyword>
<feature type="compositionally biased region" description="Gly residues" evidence="10">
    <location>
        <begin position="1747"/>
        <end position="1759"/>
    </location>
</feature>
<gene>
    <name evidence="15" type="ORF">ACA1_087610</name>
</gene>
<evidence type="ECO:0000313" key="16">
    <source>
        <dbReference type="Proteomes" id="UP000011083"/>
    </source>
</evidence>
<keyword evidence="7" id="KW-0443">Lipid metabolism</keyword>
<dbReference type="InterPro" id="IPR001736">
    <property type="entry name" value="PLipase_D/transphosphatidylase"/>
</dbReference>
<evidence type="ECO:0000256" key="3">
    <source>
        <dbReference type="ARBA" id="ARBA00022737"/>
    </source>
</evidence>
<comment type="catalytic activity">
    <reaction evidence="1">
        <text>a 1,2-diacyl-sn-glycero-3-phosphocholine + H2O = a 1,2-diacyl-sn-glycero-3-phosphate + choline + H(+)</text>
        <dbReference type="Rhea" id="RHEA:14445"/>
        <dbReference type="ChEBI" id="CHEBI:15354"/>
        <dbReference type="ChEBI" id="CHEBI:15377"/>
        <dbReference type="ChEBI" id="CHEBI:15378"/>
        <dbReference type="ChEBI" id="CHEBI:57643"/>
        <dbReference type="ChEBI" id="CHEBI:58608"/>
        <dbReference type="EC" id="3.1.4.4"/>
    </reaction>
</comment>
<dbReference type="OrthoDB" id="14911at2759"/>
<evidence type="ECO:0000256" key="10">
    <source>
        <dbReference type="SAM" id="MobiDB-lite"/>
    </source>
</evidence>
<feature type="domain" description="PLD phosphodiesterase" evidence="14">
    <location>
        <begin position="959"/>
        <end position="990"/>
    </location>
</feature>
<feature type="domain" description="PH" evidence="12">
    <location>
        <begin position="754"/>
        <end position="849"/>
    </location>
</feature>
<dbReference type="KEGG" id="acan:ACA1_087610"/>
<feature type="compositionally biased region" description="Basic and acidic residues" evidence="10">
    <location>
        <begin position="1218"/>
        <end position="1247"/>
    </location>
</feature>
<evidence type="ECO:0000259" key="11">
    <source>
        <dbReference type="PROSITE" id="PS50001"/>
    </source>
</evidence>
<feature type="compositionally biased region" description="Basic and acidic residues" evidence="10">
    <location>
        <begin position="1123"/>
        <end position="1186"/>
    </location>
</feature>
<evidence type="ECO:0000256" key="8">
    <source>
        <dbReference type="PROSITE-ProRule" id="PRU00191"/>
    </source>
</evidence>
<dbReference type="PROSITE" id="PS50035">
    <property type="entry name" value="PLD"/>
    <property type="match status" value="2"/>
</dbReference>
<dbReference type="SMART" id="SM00155">
    <property type="entry name" value="PLDc"/>
    <property type="match status" value="2"/>
</dbReference>
<evidence type="ECO:0000313" key="15">
    <source>
        <dbReference type="EMBL" id="ELR16578.1"/>
    </source>
</evidence>
<keyword evidence="16" id="KW-1185">Reference proteome</keyword>
<keyword evidence="5" id="KW-0442">Lipid degradation</keyword>
<dbReference type="Gene3D" id="1.10.510.10">
    <property type="entry name" value="Transferase(Phosphotransferase) domain 1"/>
    <property type="match status" value="1"/>
</dbReference>
<dbReference type="GO" id="GO:0004630">
    <property type="term" value="F:phospholipase D activity"/>
    <property type="evidence" value="ECO:0007669"/>
    <property type="project" value="UniProtKB-EC"/>
</dbReference>
<dbReference type="SUPFAM" id="SSF56112">
    <property type="entry name" value="Protein kinase-like (PK-like)"/>
    <property type="match status" value="1"/>
</dbReference>
<dbReference type="SMART" id="SM00220">
    <property type="entry name" value="S_TKc"/>
    <property type="match status" value="1"/>
</dbReference>
<dbReference type="PROSITE" id="PS50003">
    <property type="entry name" value="PH_DOMAIN"/>
    <property type="match status" value="1"/>
</dbReference>
<dbReference type="Gene3D" id="3.30.870.10">
    <property type="entry name" value="Endonuclease Chain A"/>
    <property type="match status" value="2"/>
</dbReference>
<organism evidence="15 16">
    <name type="scientific">Acanthamoeba castellanii (strain ATCC 30010 / Neff)</name>
    <dbReference type="NCBI Taxonomy" id="1257118"/>
    <lineage>
        <taxon>Eukaryota</taxon>
        <taxon>Amoebozoa</taxon>
        <taxon>Discosea</taxon>
        <taxon>Longamoebia</taxon>
        <taxon>Centramoebida</taxon>
        <taxon>Acanthamoebidae</taxon>
        <taxon>Acanthamoeba</taxon>
    </lineage>
</organism>
<dbReference type="RefSeq" id="XP_004338591.1">
    <property type="nucleotide sequence ID" value="XM_004338543.1"/>
</dbReference>